<evidence type="ECO:0000259" key="1">
    <source>
        <dbReference type="Pfam" id="PF09331"/>
    </source>
</evidence>
<dbReference type="PANTHER" id="PTHR48449:SF1">
    <property type="entry name" value="DUF1985 DOMAIN-CONTAINING PROTEIN"/>
    <property type="match status" value="1"/>
</dbReference>
<keyword evidence="3" id="KW-1185">Reference proteome</keyword>
<dbReference type="Pfam" id="PF09331">
    <property type="entry name" value="DUF1985"/>
    <property type="match status" value="1"/>
</dbReference>
<name>A0A8S0U0W3_OLEEU</name>
<proteinExistence type="predicted"/>
<dbReference type="PANTHER" id="PTHR48449">
    <property type="entry name" value="DUF1985 DOMAIN-CONTAINING PROTEIN"/>
    <property type="match status" value="1"/>
</dbReference>
<evidence type="ECO:0000313" key="2">
    <source>
        <dbReference type="EMBL" id="CAA3012135.1"/>
    </source>
</evidence>
<dbReference type="EMBL" id="CACTIH010007391">
    <property type="protein sequence ID" value="CAA3012135.1"/>
    <property type="molecule type" value="Genomic_DNA"/>
</dbReference>
<comment type="caution">
    <text evidence="2">The sequence shown here is derived from an EMBL/GenBank/DDBJ whole genome shotgun (WGS) entry which is preliminary data.</text>
</comment>
<dbReference type="Proteomes" id="UP000594638">
    <property type="component" value="Unassembled WGS sequence"/>
</dbReference>
<reference evidence="2 3" key="1">
    <citation type="submission" date="2019-12" db="EMBL/GenBank/DDBJ databases">
        <authorList>
            <person name="Alioto T."/>
            <person name="Alioto T."/>
            <person name="Gomez Garrido J."/>
        </authorList>
    </citation>
    <scope>NUCLEOTIDE SEQUENCE [LARGE SCALE GENOMIC DNA]</scope>
</reference>
<protein>
    <recommendedName>
        <fullName evidence="1">DUF1985 domain-containing protein</fullName>
    </recommendedName>
</protein>
<accession>A0A8S0U0W3</accession>
<organism evidence="2 3">
    <name type="scientific">Olea europaea subsp. europaea</name>
    <dbReference type="NCBI Taxonomy" id="158383"/>
    <lineage>
        <taxon>Eukaryota</taxon>
        <taxon>Viridiplantae</taxon>
        <taxon>Streptophyta</taxon>
        <taxon>Embryophyta</taxon>
        <taxon>Tracheophyta</taxon>
        <taxon>Spermatophyta</taxon>
        <taxon>Magnoliopsida</taxon>
        <taxon>eudicotyledons</taxon>
        <taxon>Gunneridae</taxon>
        <taxon>Pentapetalae</taxon>
        <taxon>asterids</taxon>
        <taxon>lamiids</taxon>
        <taxon>Lamiales</taxon>
        <taxon>Oleaceae</taxon>
        <taxon>Oleeae</taxon>
        <taxon>Olea</taxon>
    </lineage>
</organism>
<evidence type="ECO:0000313" key="3">
    <source>
        <dbReference type="Proteomes" id="UP000594638"/>
    </source>
</evidence>
<dbReference type="InterPro" id="IPR015410">
    <property type="entry name" value="DUF1985"/>
</dbReference>
<dbReference type="AlphaFoldDB" id="A0A8S0U0W3"/>
<sequence length="360" mass="41880">MEDKYKIGLVYILETVLLPKESYTYINLEHLLMVDDLETFNSYPWERKAFGCTIDVFMRGWKSLMKSYLINNEKYPYSIYGFPFTLQIWAYEAIPSIGWRYGENLQEVDLPRICRWNSSEMPNSKDIGASLDEPNMVEILERKNDKRIDEMRSYIDQRFDCVTSLCRQIDEKISSIVEWIKNSNPSITPYTYHSPLRSGFMNTGEAYDVNEDPLVHVEVQNDENEDVNEERQVEDYVLANEAVLVKETTLPADGNEQKQAADMNNCPNPIEVENEQRQATDVLNDDQTRVEERDTCVPMDLISHGDAMKSIPKVVKDESDKSSQNGRGMRIKKRSFILESPFTNPEKRRKLYNVNAVDPF</sequence>
<dbReference type="OrthoDB" id="1075817at2759"/>
<dbReference type="Gramene" id="OE9A072065T1">
    <property type="protein sequence ID" value="OE9A072065C1"/>
    <property type="gene ID" value="OE9A072065"/>
</dbReference>
<gene>
    <name evidence="2" type="ORF">OLEA9_A072065</name>
</gene>
<feature type="domain" description="DUF1985" evidence="1">
    <location>
        <begin position="2"/>
        <end position="54"/>
    </location>
</feature>